<sequence>MHPSAHRRRPALGMSLLTATALLAVPALAVPAAGAPADTNAGSSSSRAAEPDTAALAGDLAKQTITWGTCEFPSVTSGEETLKRLLATPGLACATVKVPRDWHNPRDGHTIDLRVSKTATADPGAGYQGIALVNPGGPGGEGLPWGAAMAMRSPELAKHYDFIGFDPRGVGQSTHAPCKLPAEIPVLKTEEDLQRLFADSCRANELTKYITTEQTAYDMDFIRVLLGEDRTSYVGYSYGTWLGTWYAATFPSRVHRMLLDSSTDVAEKSLQRTWDLQAPSRDRAFQEQLLPYIARHDDVYGLGTDPLEVRRKWEEAGGSRGILAQIFTAWLILPAMYDTTKYADAALAVEYVVKAAEQMPKPSSPAEAETTVRAVFDDILDSGKVSDRAFVEEARSNALTVLPKITGTLADRVPTGTDASNGEFDATFDLIRCQDGQWNQDPAYWKAQQEKLDREAPFIAPLMKDSWLPMCAFVKTDNRMPKVDPRTFPKVMVLQDELDIATAYEGALDSARRLPGAKMISVDNEGSHGVFPYTTTCVDNPVFDYFLTGAMPQDKYTACQALPLPGEDEVYEAGGSVGKKGTIKIRMVTRDVRLANKLVRDLLRGQVIDPITGRPIPQ</sequence>
<feature type="chain" id="PRO_5045341260" evidence="4">
    <location>
        <begin position="30"/>
        <end position="618"/>
    </location>
</feature>
<dbReference type="RefSeq" id="WP_244218528.1">
    <property type="nucleotide sequence ID" value="NZ_JBIRUT010000024.1"/>
</dbReference>
<evidence type="ECO:0000256" key="4">
    <source>
        <dbReference type="SAM" id="SignalP"/>
    </source>
</evidence>
<feature type="domain" description="AB hydrolase-1" evidence="5">
    <location>
        <begin position="132"/>
        <end position="280"/>
    </location>
</feature>
<dbReference type="InterPro" id="IPR013595">
    <property type="entry name" value="Pept_S33_TAP-like_C"/>
</dbReference>
<keyword evidence="8" id="KW-1185">Reference proteome</keyword>
<feature type="signal peptide" evidence="4">
    <location>
        <begin position="1"/>
        <end position="29"/>
    </location>
</feature>
<dbReference type="Gene3D" id="3.40.50.1820">
    <property type="entry name" value="alpha/beta hydrolase"/>
    <property type="match status" value="1"/>
</dbReference>
<feature type="domain" description="Peptidase S33 tripeptidyl aminopeptidase-like C-terminal" evidence="6">
    <location>
        <begin position="471"/>
        <end position="555"/>
    </location>
</feature>
<dbReference type="PANTHER" id="PTHR43248:SF29">
    <property type="entry name" value="TRIPEPTIDYL AMINOPEPTIDASE"/>
    <property type="match status" value="1"/>
</dbReference>
<evidence type="ECO:0000313" key="8">
    <source>
        <dbReference type="Proteomes" id="UP001611397"/>
    </source>
</evidence>
<dbReference type="PROSITE" id="PS51318">
    <property type="entry name" value="TAT"/>
    <property type="match status" value="1"/>
</dbReference>
<dbReference type="InterPro" id="IPR000073">
    <property type="entry name" value="AB_hydrolase_1"/>
</dbReference>
<comment type="caution">
    <text evidence="7">The sequence shown here is derived from an EMBL/GenBank/DDBJ whole genome shotgun (WGS) entry which is preliminary data.</text>
</comment>
<reference evidence="7 8" key="1">
    <citation type="submission" date="2024-10" db="EMBL/GenBank/DDBJ databases">
        <title>The Natural Products Discovery Center: Release of the First 8490 Sequenced Strains for Exploring Actinobacteria Biosynthetic Diversity.</title>
        <authorList>
            <person name="Kalkreuter E."/>
            <person name="Kautsar S.A."/>
            <person name="Yang D."/>
            <person name="Bader C.D."/>
            <person name="Teijaro C.N."/>
            <person name="Fluegel L."/>
            <person name="Davis C.M."/>
            <person name="Simpson J.R."/>
            <person name="Lauterbach L."/>
            <person name="Steele A.D."/>
            <person name="Gui C."/>
            <person name="Meng S."/>
            <person name="Li G."/>
            <person name="Viehrig K."/>
            <person name="Ye F."/>
            <person name="Su P."/>
            <person name="Kiefer A.F."/>
            <person name="Nichols A."/>
            <person name="Cepeda A.J."/>
            <person name="Yan W."/>
            <person name="Fan B."/>
            <person name="Jiang Y."/>
            <person name="Adhikari A."/>
            <person name="Zheng C.-J."/>
            <person name="Schuster L."/>
            <person name="Cowan T.M."/>
            <person name="Smanski M.J."/>
            <person name="Chevrette M.G."/>
            <person name="De Carvalho L.P.S."/>
            <person name="Shen B."/>
        </authorList>
    </citation>
    <scope>NUCLEOTIDE SEQUENCE [LARGE SCALE GENOMIC DNA]</scope>
    <source>
        <strain evidence="7 8">NPDC020295</strain>
    </source>
</reference>
<organism evidence="7 8">
    <name type="scientific">Streptomyces olivaceoviridis</name>
    <name type="common">Streptomyces corchorusii</name>
    <dbReference type="NCBI Taxonomy" id="1921"/>
    <lineage>
        <taxon>Bacteria</taxon>
        <taxon>Bacillati</taxon>
        <taxon>Actinomycetota</taxon>
        <taxon>Actinomycetes</taxon>
        <taxon>Kitasatosporales</taxon>
        <taxon>Streptomycetaceae</taxon>
        <taxon>Streptomyces</taxon>
    </lineage>
</organism>
<dbReference type="Proteomes" id="UP001611397">
    <property type="component" value="Unassembled WGS sequence"/>
</dbReference>
<dbReference type="EMBL" id="JBIRWM010000020">
    <property type="protein sequence ID" value="MFI2160580.1"/>
    <property type="molecule type" value="Genomic_DNA"/>
</dbReference>
<dbReference type="Pfam" id="PF00561">
    <property type="entry name" value="Abhydrolase_1"/>
    <property type="match status" value="1"/>
</dbReference>
<keyword evidence="2 4" id="KW-0732">Signal</keyword>
<dbReference type="GO" id="GO:0016787">
    <property type="term" value="F:hydrolase activity"/>
    <property type="evidence" value="ECO:0007669"/>
    <property type="project" value="UniProtKB-KW"/>
</dbReference>
<evidence type="ECO:0000259" key="6">
    <source>
        <dbReference type="Pfam" id="PF08386"/>
    </source>
</evidence>
<dbReference type="Pfam" id="PF08386">
    <property type="entry name" value="Abhydrolase_4"/>
    <property type="match status" value="1"/>
</dbReference>
<dbReference type="InterPro" id="IPR006311">
    <property type="entry name" value="TAT_signal"/>
</dbReference>
<evidence type="ECO:0000313" key="7">
    <source>
        <dbReference type="EMBL" id="MFI2160580.1"/>
    </source>
</evidence>
<dbReference type="InterPro" id="IPR051601">
    <property type="entry name" value="Serine_prot/Carboxylest_S33"/>
</dbReference>
<comment type="similarity">
    <text evidence="1">Belongs to the peptidase S33 family.</text>
</comment>
<evidence type="ECO:0000256" key="3">
    <source>
        <dbReference type="ARBA" id="ARBA00022801"/>
    </source>
</evidence>
<accession>A0ABW7VIQ9</accession>
<name>A0ABW7VIQ9_STROI</name>
<dbReference type="SUPFAM" id="SSF53474">
    <property type="entry name" value="alpha/beta-Hydrolases"/>
    <property type="match status" value="1"/>
</dbReference>
<proteinExistence type="inferred from homology"/>
<gene>
    <name evidence="7" type="ORF">ACH49L_33645</name>
</gene>
<evidence type="ECO:0000256" key="1">
    <source>
        <dbReference type="ARBA" id="ARBA00010088"/>
    </source>
</evidence>
<protein>
    <submittedName>
        <fullName evidence="7">Alpha/beta fold hydrolase</fullName>
    </submittedName>
</protein>
<evidence type="ECO:0000259" key="5">
    <source>
        <dbReference type="Pfam" id="PF00561"/>
    </source>
</evidence>
<keyword evidence="3 7" id="KW-0378">Hydrolase</keyword>
<evidence type="ECO:0000256" key="2">
    <source>
        <dbReference type="ARBA" id="ARBA00022729"/>
    </source>
</evidence>
<dbReference type="PANTHER" id="PTHR43248">
    <property type="entry name" value="2-SUCCINYL-6-HYDROXY-2,4-CYCLOHEXADIENE-1-CARBOXYLATE SYNTHASE"/>
    <property type="match status" value="1"/>
</dbReference>
<dbReference type="InterPro" id="IPR029058">
    <property type="entry name" value="AB_hydrolase_fold"/>
</dbReference>